<reference evidence="2 5" key="2">
    <citation type="submission" date="2019-07" db="EMBL/GenBank/DDBJ databases">
        <title>Complete Genome Sequence and Methylome Analysis of Nocardia otitidis-caviarum NEB252.</title>
        <authorList>
            <person name="Fomenkov A."/>
            <person name="Anton B.P."/>
            <person name="Vincze T."/>
            <person name="Roberts R.J."/>
        </authorList>
    </citation>
    <scope>NUCLEOTIDE SEQUENCE [LARGE SCALE GENOMIC DNA]</scope>
    <source>
        <strain evidence="2 5">NEB252</strain>
    </source>
</reference>
<dbReference type="SUPFAM" id="SSF46785">
    <property type="entry name" value="Winged helix' DNA-binding domain"/>
    <property type="match status" value="1"/>
</dbReference>
<dbReference type="InterPro" id="IPR027395">
    <property type="entry name" value="WH_DNA-bd_dom"/>
</dbReference>
<organism evidence="3 4">
    <name type="scientific">Nocardia otitidiscaviarum</name>
    <dbReference type="NCBI Taxonomy" id="1823"/>
    <lineage>
        <taxon>Bacteria</taxon>
        <taxon>Bacillati</taxon>
        <taxon>Actinomycetota</taxon>
        <taxon>Actinomycetes</taxon>
        <taxon>Mycobacteriales</taxon>
        <taxon>Nocardiaceae</taxon>
        <taxon>Nocardia</taxon>
    </lineage>
</organism>
<dbReference type="EMBL" id="CP041695">
    <property type="protein sequence ID" value="QDP79058.1"/>
    <property type="molecule type" value="Genomic_DNA"/>
</dbReference>
<proteinExistence type="predicted"/>
<protein>
    <submittedName>
        <fullName evidence="2 3">Helix-turn-helix domain</fullName>
    </submittedName>
</protein>
<feature type="domain" description="Winged helix DNA-binding" evidence="1">
    <location>
        <begin position="19"/>
        <end position="97"/>
    </location>
</feature>
<dbReference type="PANTHER" id="PTHR37318">
    <property type="entry name" value="BSL7504 PROTEIN"/>
    <property type="match status" value="1"/>
</dbReference>
<name>A0A379JKE2_9NOCA</name>
<dbReference type="Proteomes" id="UP000317039">
    <property type="component" value="Chromosome"/>
</dbReference>
<dbReference type="AlphaFoldDB" id="A0A379JKE2"/>
<dbReference type="Proteomes" id="UP000255467">
    <property type="component" value="Unassembled WGS sequence"/>
</dbReference>
<dbReference type="GeneID" id="80332773"/>
<evidence type="ECO:0000259" key="1">
    <source>
        <dbReference type="Pfam" id="PF13601"/>
    </source>
</evidence>
<dbReference type="KEGG" id="nod:FOH10_10280"/>
<dbReference type="InterPro" id="IPR011991">
    <property type="entry name" value="ArsR-like_HTH"/>
</dbReference>
<gene>
    <name evidence="2" type="ORF">FOH10_10280</name>
    <name evidence="3" type="ORF">NCTC1934_06265</name>
</gene>
<dbReference type="CDD" id="cd00090">
    <property type="entry name" value="HTH_ARSR"/>
    <property type="match status" value="1"/>
</dbReference>
<dbReference type="InterPro" id="IPR036388">
    <property type="entry name" value="WH-like_DNA-bd_sf"/>
</dbReference>
<dbReference type="PANTHER" id="PTHR37318:SF1">
    <property type="entry name" value="BSL7504 PROTEIN"/>
    <property type="match status" value="1"/>
</dbReference>
<dbReference type="STRING" id="1406858.GCA_000710895_00835"/>
<dbReference type="EMBL" id="UGRY01000006">
    <property type="protein sequence ID" value="SUD48920.1"/>
    <property type="molecule type" value="Genomic_DNA"/>
</dbReference>
<dbReference type="Gene3D" id="1.10.10.10">
    <property type="entry name" value="Winged helix-like DNA-binding domain superfamily/Winged helix DNA-binding domain"/>
    <property type="match status" value="1"/>
</dbReference>
<dbReference type="RefSeq" id="WP_039817432.1">
    <property type="nucleotide sequence ID" value="NZ_CP041695.1"/>
</dbReference>
<accession>A0A379JKE2</accession>
<evidence type="ECO:0000313" key="4">
    <source>
        <dbReference type="Proteomes" id="UP000255467"/>
    </source>
</evidence>
<sequence>MSDPHPSLDLDDVVHQRTRLGILALLRSGVSMEFGVLRDNLRLTDGNLNRHLKVLEQAGLITGNRVTGRGRPKTWLAITAAGRDALDAELATLRALIEATEQPAPEQDAS</sequence>
<dbReference type="Pfam" id="PF13601">
    <property type="entry name" value="HTH_34"/>
    <property type="match status" value="1"/>
</dbReference>
<evidence type="ECO:0000313" key="3">
    <source>
        <dbReference type="EMBL" id="SUD48920.1"/>
    </source>
</evidence>
<evidence type="ECO:0000313" key="2">
    <source>
        <dbReference type="EMBL" id="QDP79058.1"/>
    </source>
</evidence>
<keyword evidence="4" id="KW-1185">Reference proteome</keyword>
<dbReference type="OrthoDB" id="4952043at2"/>
<evidence type="ECO:0000313" key="5">
    <source>
        <dbReference type="Proteomes" id="UP000317039"/>
    </source>
</evidence>
<reference evidence="3 4" key="1">
    <citation type="submission" date="2018-06" db="EMBL/GenBank/DDBJ databases">
        <authorList>
            <consortium name="Pathogen Informatics"/>
            <person name="Doyle S."/>
        </authorList>
    </citation>
    <scope>NUCLEOTIDE SEQUENCE [LARGE SCALE GENOMIC DNA]</scope>
    <source>
        <strain evidence="3 4">NCTC1934</strain>
    </source>
</reference>
<dbReference type="InterPro" id="IPR036390">
    <property type="entry name" value="WH_DNA-bd_sf"/>
</dbReference>